<dbReference type="EMBL" id="UYRU01043646">
    <property type="protein sequence ID" value="VDK83184.1"/>
    <property type="molecule type" value="Genomic_DNA"/>
</dbReference>
<evidence type="ECO:0000313" key="2">
    <source>
        <dbReference type="Proteomes" id="UP000281553"/>
    </source>
</evidence>
<dbReference type="Proteomes" id="UP000281553">
    <property type="component" value="Unassembled WGS sequence"/>
</dbReference>
<accession>A0A3P6UY45</accession>
<gene>
    <name evidence="1" type="ORF">DILT_LOCUS3429</name>
</gene>
<sequence>MSAIRRTFVNLNIDIFGKIYQTFVRPHPEYAIQAWRPWLQKDKGIIEGVQRRATKAIHELKQFTYERRENNRGDLIAKLQLLRETGMDVKLEDLFQTAPRRKLRRHDCQLKEKLLARCTVTKHE</sequence>
<proteinExistence type="predicted"/>
<dbReference type="OrthoDB" id="10063766at2759"/>
<dbReference type="AlphaFoldDB" id="A0A3P6UY45"/>
<organism evidence="1 2">
    <name type="scientific">Dibothriocephalus latus</name>
    <name type="common">Fish tapeworm</name>
    <name type="synonym">Diphyllobothrium latum</name>
    <dbReference type="NCBI Taxonomy" id="60516"/>
    <lineage>
        <taxon>Eukaryota</taxon>
        <taxon>Metazoa</taxon>
        <taxon>Spiralia</taxon>
        <taxon>Lophotrochozoa</taxon>
        <taxon>Platyhelminthes</taxon>
        <taxon>Cestoda</taxon>
        <taxon>Eucestoda</taxon>
        <taxon>Diphyllobothriidea</taxon>
        <taxon>Diphyllobothriidae</taxon>
        <taxon>Dibothriocephalus</taxon>
    </lineage>
</organism>
<protein>
    <submittedName>
        <fullName evidence="1">Uncharacterized protein</fullName>
    </submittedName>
</protein>
<reference evidence="1 2" key="1">
    <citation type="submission" date="2018-11" db="EMBL/GenBank/DDBJ databases">
        <authorList>
            <consortium name="Pathogen Informatics"/>
        </authorList>
    </citation>
    <scope>NUCLEOTIDE SEQUENCE [LARGE SCALE GENOMIC DNA]</scope>
</reference>
<evidence type="ECO:0000313" key="1">
    <source>
        <dbReference type="EMBL" id="VDK83184.1"/>
    </source>
</evidence>
<name>A0A3P6UY45_DIBLA</name>
<keyword evidence="2" id="KW-1185">Reference proteome</keyword>